<dbReference type="Proteomes" id="UP000235388">
    <property type="component" value="Unassembled WGS sequence"/>
</dbReference>
<evidence type="ECO:0000313" key="3">
    <source>
        <dbReference type="EMBL" id="PLW56804.1"/>
    </source>
</evidence>
<organism evidence="3 4">
    <name type="scientific">Puccinia coronata f. sp. avenae</name>
    <dbReference type="NCBI Taxonomy" id="200324"/>
    <lineage>
        <taxon>Eukaryota</taxon>
        <taxon>Fungi</taxon>
        <taxon>Dikarya</taxon>
        <taxon>Basidiomycota</taxon>
        <taxon>Pucciniomycotina</taxon>
        <taxon>Pucciniomycetes</taxon>
        <taxon>Pucciniales</taxon>
        <taxon>Pucciniaceae</taxon>
        <taxon>Puccinia</taxon>
    </lineage>
</organism>
<keyword evidence="1" id="KW-0732">Signal</keyword>
<dbReference type="EMBL" id="PGCI01000612">
    <property type="protein sequence ID" value="PLW24262.1"/>
    <property type="molecule type" value="Genomic_DNA"/>
</dbReference>
<feature type="signal peptide" evidence="1">
    <location>
        <begin position="1"/>
        <end position="22"/>
    </location>
</feature>
<feature type="chain" id="PRO_5015084156" evidence="1">
    <location>
        <begin position="23"/>
        <end position="153"/>
    </location>
</feature>
<dbReference type="EMBL" id="PGCJ01000017">
    <property type="protein sequence ID" value="PLW56804.1"/>
    <property type="molecule type" value="Genomic_DNA"/>
</dbReference>
<reference evidence="4 5" key="1">
    <citation type="submission" date="2017-11" db="EMBL/GenBank/DDBJ databases">
        <title>De novo assembly and phasing of dikaryotic genomes from two isolates of Puccinia coronata f. sp. avenae, the causal agent of oat crown rust.</title>
        <authorList>
            <person name="Miller M.E."/>
            <person name="Zhang Y."/>
            <person name="Omidvar V."/>
            <person name="Sperschneider J."/>
            <person name="Schwessinger B."/>
            <person name="Raley C."/>
            <person name="Palmer J.M."/>
            <person name="Garnica D."/>
            <person name="Upadhyaya N."/>
            <person name="Rathjen J."/>
            <person name="Taylor J.M."/>
            <person name="Park R.F."/>
            <person name="Dodds P.N."/>
            <person name="Hirsch C.D."/>
            <person name="Kianian S.F."/>
            <person name="Figueroa M."/>
        </authorList>
    </citation>
    <scope>NUCLEOTIDE SEQUENCE [LARGE SCALE GENOMIC DNA]</scope>
    <source>
        <strain evidence="3">12NC29</strain>
        <strain evidence="2">12SD80</strain>
    </source>
</reference>
<dbReference type="Proteomes" id="UP000235392">
    <property type="component" value="Unassembled WGS sequence"/>
</dbReference>
<accession>A0A2N5W3I3</accession>
<name>A0A2N5W3I3_9BASI</name>
<evidence type="ECO:0000313" key="5">
    <source>
        <dbReference type="Proteomes" id="UP000235392"/>
    </source>
</evidence>
<proteinExistence type="predicted"/>
<evidence type="ECO:0000313" key="4">
    <source>
        <dbReference type="Proteomes" id="UP000235388"/>
    </source>
</evidence>
<protein>
    <submittedName>
        <fullName evidence="3">Uncharacterized protein</fullName>
    </submittedName>
</protein>
<evidence type="ECO:0000256" key="1">
    <source>
        <dbReference type="SAM" id="SignalP"/>
    </source>
</evidence>
<evidence type="ECO:0000313" key="2">
    <source>
        <dbReference type="EMBL" id="PLW24262.1"/>
    </source>
</evidence>
<keyword evidence="4" id="KW-1185">Reference proteome</keyword>
<dbReference type="AlphaFoldDB" id="A0A2N5W3I3"/>
<comment type="caution">
    <text evidence="3">The sequence shown here is derived from an EMBL/GenBank/DDBJ whole genome shotgun (WGS) entry which is preliminary data.</text>
</comment>
<sequence>MKVYGTTMVTVLFSTLISFTFQQDRTVEVDRWFPLGEGELFPVLTEDEGWALATKANTDQNFGEIPSLFEFEFRNGDHLKLGVYWKGNNRFHLHNQEQGPLTYQIQDPQKGRWMEETVGQDVTHVIKTNVEKVVIWVSRAGVFNERKQAGPSY</sequence>
<gene>
    <name evidence="3" type="ORF">PCANC_01725</name>
    <name evidence="2" type="ORF">PCASD_09296</name>
</gene>